<evidence type="ECO:0000256" key="2">
    <source>
        <dbReference type="ARBA" id="ARBA00022448"/>
    </source>
</evidence>
<evidence type="ECO:0000256" key="12">
    <source>
        <dbReference type="RuleBase" id="RU003357"/>
    </source>
</evidence>
<dbReference type="Gene3D" id="2.170.130.10">
    <property type="entry name" value="TonB-dependent receptor, plug domain"/>
    <property type="match status" value="1"/>
</dbReference>
<dbReference type="Proteomes" id="UP000568751">
    <property type="component" value="Unassembled WGS sequence"/>
</dbReference>
<evidence type="ECO:0000256" key="6">
    <source>
        <dbReference type="ARBA" id="ARBA00023065"/>
    </source>
</evidence>
<evidence type="ECO:0000256" key="10">
    <source>
        <dbReference type="PROSITE-ProRule" id="PRU01360"/>
    </source>
</evidence>
<keyword evidence="5" id="KW-0732">Signal</keyword>
<evidence type="ECO:0000259" key="13">
    <source>
        <dbReference type="Pfam" id="PF00593"/>
    </source>
</evidence>
<keyword evidence="9 10" id="KW-0998">Cell outer membrane</keyword>
<dbReference type="RefSeq" id="WP_369151653.1">
    <property type="nucleotide sequence ID" value="NZ_OZ156464.1"/>
</dbReference>
<evidence type="ECO:0000256" key="11">
    <source>
        <dbReference type="PROSITE-ProRule" id="PRU10144"/>
    </source>
</evidence>
<comment type="similarity">
    <text evidence="10 12">Belongs to the TonB-dependent receptor family.</text>
</comment>
<keyword evidence="8 10" id="KW-0472">Membrane</keyword>
<evidence type="ECO:0000256" key="5">
    <source>
        <dbReference type="ARBA" id="ARBA00022729"/>
    </source>
</evidence>
<protein>
    <submittedName>
        <fullName evidence="15">TonB-dependent receptor</fullName>
    </submittedName>
</protein>
<proteinExistence type="inferred from homology"/>
<organism evidence="15 16">
    <name type="scientific">Candidatus Thiodubiliella endoseptemdiera</name>
    <dbReference type="NCBI Taxonomy" id="2738886"/>
    <lineage>
        <taxon>Bacteria</taxon>
        <taxon>Pseudomonadati</taxon>
        <taxon>Pseudomonadota</taxon>
        <taxon>Gammaproteobacteria</taxon>
        <taxon>Candidatus Pseudothioglobaceae</taxon>
        <taxon>Candidatus Thiodubiliella</taxon>
    </lineage>
</organism>
<evidence type="ECO:0000313" key="15">
    <source>
        <dbReference type="EMBL" id="NYT26511.1"/>
    </source>
</evidence>
<dbReference type="InterPro" id="IPR037066">
    <property type="entry name" value="Plug_dom_sf"/>
</dbReference>
<name>A0A853F0N0_9GAMM</name>
<dbReference type="AlphaFoldDB" id="A0A853F0N0"/>
<dbReference type="GO" id="GO:0015889">
    <property type="term" value="P:cobalamin transport"/>
    <property type="evidence" value="ECO:0007669"/>
    <property type="project" value="TreeGrafter"/>
</dbReference>
<evidence type="ECO:0000256" key="9">
    <source>
        <dbReference type="ARBA" id="ARBA00023237"/>
    </source>
</evidence>
<gene>
    <name evidence="15" type="ORF">H0A76_00480</name>
</gene>
<keyword evidence="4 10" id="KW-0812">Transmembrane</keyword>
<feature type="domain" description="TonB-dependent receptor-like beta-barrel" evidence="13">
    <location>
        <begin position="171"/>
        <end position="568"/>
    </location>
</feature>
<dbReference type="PROSITE" id="PS52016">
    <property type="entry name" value="TONB_DEPENDENT_REC_3"/>
    <property type="match status" value="1"/>
</dbReference>
<dbReference type="PANTHER" id="PTHR30069">
    <property type="entry name" value="TONB-DEPENDENT OUTER MEMBRANE RECEPTOR"/>
    <property type="match status" value="1"/>
</dbReference>
<dbReference type="GO" id="GO:0009279">
    <property type="term" value="C:cell outer membrane"/>
    <property type="evidence" value="ECO:0007669"/>
    <property type="project" value="UniProtKB-SubCell"/>
</dbReference>
<dbReference type="Gene3D" id="2.40.170.20">
    <property type="entry name" value="TonB-dependent receptor, beta-barrel domain"/>
    <property type="match status" value="1"/>
</dbReference>
<dbReference type="InterPro" id="IPR010917">
    <property type="entry name" value="TonB_rcpt_CS"/>
</dbReference>
<dbReference type="InterPro" id="IPR012910">
    <property type="entry name" value="Plug_dom"/>
</dbReference>
<dbReference type="InterPro" id="IPR039426">
    <property type="entry name" value="TonB-dep_rcpt-like"/>
</dbReference>
<dbReference type="Pfam" id="PF07715">
    <property type="entry name" value="Plug"/>
    <property type="match status" value="1"/>
</dbReference>
<feature type="domain" description="TonB-dependent receptor plug" evidence="14">
    <location>
        <begin position="51"/>
        <end position="154"/>
    </location>
</feature>
<dbReference type="Pfam" id="PF00593">
    <property type="entry name" value="TonB_dep_Rec_b-barrel"/>
    <property type="match status" value="1"/>
</dbReference>
<dbReference type="PANTHER" id="PTHR30069:SF53">
    <property type="entry name" value="COLICIN I RECEPTOR-RELATED"/>
    <property type="match status" value="1"/>
</dbReference>
<sequence>MQRSHKDEIMKKILPIATLVVSLNANAALGPIPIYLNTEYRTDSPVIGSIASTLTFDANDIEATGANTFLDFLATVPSIGLFNATGNTPAVFMRGGESHHTLFLVDGVSINDLSDSNKAISYGLTGIALSDIEKIEIVKGSGSVLYGSSAIAGVVSITTKKGANGKHATVNTKFGTHNSKTYTLSASNGDKDGFIRFNHEKYTTDGIDARTDTNGEKDGLSNVFTQIKVGNEKFDISYLKNRNKAEYDNFDGKDNENLGDRKFSRVAINANKKISDIWKTKLSLAQTTVSRNTGLNATTIGDKFKSTSITLLNDIKIDAALLNVGLSKIDDKNTTDNQKLSSKNLFVNWQKNINSIDINTGARYIKHSKFGNETIYNLGLAKYLNNGIKLTGGYGTAFSAPSIGRLYGWGANPDLQPEKSKSIELGVEKTHYWGLSSIKIFRNKVKDAITWDGGYTGTSPRYFNTGDYLAKGVELSVNANIDSYNINFNHIHSKSKKNNSLTKVRRPSDITNLTLSKQYGKFNSRIQVIRRSSVTTVYDGDRSGYTLLNLSTKYGINDKMQISLNVNNATDKKYSIASFNTETDKTRGDYNQLGRTIEVGLNYKF</sequence>
<dbReference type="InterPro" id="IPR036942">
    <property type="entry name" value="Beta-barrel_TonB_sf"/>
</dbReference>
<comment type="caution">
    <text evidence="15">The sequence shown here is derived from an EMBL/GenBank/DDBJ whole genome shotgun (WGS) entry which is preliminary data.</text>
</comment>
<dbReference type="PROSITE" id="PS01156">
    <property type="entry name" value="TONB_DEPENDENT_REC_2"/>
    <property type="match status" value="1"/>
</dbReference>
<dbReference type="EMBL" id="JACCHT010000001">
    <property type="protein sequence ID" value="NYT26511.1"/>
    <property type="molecule type" value="Genomic_DNA"/>
</dbReference>
<evidence type="ECO:0000256" key="1">
    <source>
        <dbReference type="ARBA" id="ARBA00004571"/>
    </source>
</evidence>
<accession>A0A853F0N0</accession>
<keyword evidence="15" id="KW-0675">Receptor</keyword>
<keyword evidence="6" id="KW-0406">Ion transport</keyword>
<comment type="subcellular location">
    <subcellularLocation>
        <location evidence="1 10">Cell outer membrane</location>
        <topology evidence="1 10">Multi-pass membrane protein</topology>
    </subcellularLocation>
</comment>
<keyword evidence="2 10" id="KW-0813">Transport</keyword>
<evidence type="ECO:0000259" key="14">
    <source>
        <dbReference type="Pfam" id="PF07715"/>
    </source>
</evidence>
<evidence type="ECO:0000256" key="7">
    <source>
        <dbReference type="ARBA" id="ARBA00023077"/>
    </source>
</evidence>
<feature type="short sequence motif" description="TonB C-terminal box" evidence="11">
    <location>
        <begin position="588"/>
        <end position="605"/>
    </location>
</feature>
<dbReference type="SUPFAM" id="SSF56935">
    <property type="entry name" value="Porins"/>
    <property type="match status" value="1"/>
</dbReference>
<dbReference type="InterPro" id="IPR000531">
    <property type="entry name" value="Beta-barrel_TonB"/>
</dbReference>
<keyword evidence="7 12" id="KW-0798">TonB box</keyword>
<dbReference type="GO" id="GO:0006811">
    <property type="term" value="P:monoatomic ion transport"/>
    <property type="evidence" value="ECO:0007669"/>
    <property type="project" value="UniProtKB-KW"/>
</dbReference>
<evidence type="ECO:0000256" key="3">
    <source>
        <dbReference type="ARBA" id="ARBA00022452"/>
    </source>
</evidence>
<evidence type="ECO:0000256" key="4">
    <source>
        <dbReference type="ARBA" id="ARBA00022692"/>
    </source>
</evidence>
<evidence type="ECO:0000256" key="8">
    <source>
        <dbReference type="ARBA" id="ARBA00023136"/>
    </source>
</evidence>
<keyword evidence="3 10" id="KW-1134">Transmembrane beta strand</keyword>
<reference evidence="15 16" key="1">
    <citation type="submission" date="2020-05" db="EMBL/GenBank/DDBJ databases">
        <title>Horizontal transmission and recombination maintain forever young bacterial symbiont genomes.</title>
        <authorList>
            <person name="Russell S.L."/>
            <person name="Pepper-Tunick E."/>
            <person name="Svedberg J."/>
            <person name="Byrne A."/>
            <person name="Ruelas Castillo J."/>
            <person name="Vollmers C."/>
            <person name="Beinart R.A."/>
            <person name="Corbett-Detig R."/>
        </authorList>
    </citation>
    <scope>NUCLEOTIDE SEQUENCE [LARGE SCALE GENOMIC DNA]</scope>
    <source>
        <strain evidence="15">455</strain>
    </source>
</reference>
<evidence type="ECO:0000313" key="16">
    <source>
        <dbReference type="Proteomes" id="UP000568751"/>
    </source>
</evidence>